<evidence type="ECO:0000256" key="2">
    <source>
        <dbReference type="SAM" id="SignalP"/>
    </source>
</evidence>
<dbReference type="KEGG" id="moc:BB934_06455"/>
<sequence length="64" mass="6705">MRNIVARLAPLVFSVSTALAQAGPPAEGAPAAGTTDSGVLWWIAILAILAVVAFWYVAKSRNRP</sequence>
<reference evidence="3" key="1">
    <citation type="submission" date="2016-07" db="EMBL/GenBank/DDBJ databases">
        <title>Microvirga ossetica sp. nov. a new species of rhizobia isolated from root nodules of the legume species Vicia alpestris Steven originated from North Ossetia region in the Caucasus.</title>
        <authorList>
            <person name="Safronova V.I."/>
            <person name="Kuznetsova I.G."/>
            <person name="Sazanova A.L."/>
            <person name="Belimov A."/>
            <person name="Andronov E."/>
            <person name="Osledkin Y.S."/>
            <person name="Onishchuk O.P."/>
            <person name="Kurchak O.N."/>
            <person name="Shaposhnikov A.I."/>
            <person name="Willems A."/>
            <person name="Tikhonovich I.A."/>
        </authorList>
    </citation>
    <scope>NUCLEOTIDE SEQUENCE [LARGE SCALE GENOMIC DNA]</scope>
    <source>
        <strain evidence="3">V5/3M</strain>
    </source>
</reference>
<name>A0A1B2EDB1_9HYPH</name>
<accession>A0A1B2EDB1</accession>
<proteinExistence type="predicted"/>
<keyword evidence="1" id="KW-0812">Transmembrane</keyword>
<dbReference type="RefSeq" id="WP_099508910.1">
    <property type="nucleotide sequence ID" value="NZ_CP016616.1"/>
</dbReference>
<feature type="chain" id="PRO_5008535808" description="Protein NnrT" evidence="2">
    <location>
        <begin position="21"/>
        <end position="64"/>
    </location>
</feature>
<feature type="transmembrane region" description="Helical" evidence="1">
    <location>
        <begin position="38"/>
        <end position="58"/>
    </location>
</feature>
<keyword evidence="1" id="KW-0472">Membrane</keyword>
<protein>
    <recommendedName>
        <fullName evidence="4">Protein NnrT</fullName>
    </recommendedName>
</protein>
<dbReference type="EMBL" id="CP016616">
    <property type="protein sequence ID" value="ANY77919.1"/>
    <property type="molecule type" value="Genomic_DNA"/>
</dbReference>
<keyword evidence="1" id="KW-1133">Transmembrane helix</keyword>
<dbReference type="AlphaFoldDB" id="A0A1B2EDB1"/>
<organism evidence="3">
    <name type="scientific">Microvirga ossetica</name>
    <dbReference type="NCBI Taxonomy" id="1882682"/>
    <lineage>
        <taxon>Bacteria</taxon>
        <taxon>Pseudomonadati</taxon>
        <taxon>Pseudomonadota</taxon>
        <taxon>Alphaproteobacteria</taxon>
        <taxon>Hyphomicrobiales</taxon>
        <taxon>Methylobacteriaceae</taxon>
        <taxon>Microvirga</taxon>
    </lineage>
</organism>
<evidence type="ECO:0008006" key="4">
    <source>
        <dbReference type="Google" id="ProtNLM"/>
    </source>
</evidence>
<evidence type="ECO:0000313" key="3">
    <source>
        <dbReference type="EMBL" id="ANY77919.1"/>
    </source>
</evidence>
<gene>
    <name evidence="3" type="ORF">BB934_06455</name>
</gene>
<feature type="signal peptide" evidence="2">
    <location>
        <begin position="1"/>
        <end position="20"/>
    </location>
</feature>
<keyword evidence="2" id="KW-0732">Signal</keyword>
<evidence type="ECO:0000256" key="1">
    <source>
        <dbReference type="SAM" id="Phobius"/>
    </source>
</evidence>